<protein>
    <recommendedName>
        <fullName evidence="4">Uncharacterized AAA domain-containing protein ycf46</fullName>
    </recommendedName>
</protein>
<feature type="domain" description="AAA+ ATPase" evidence="5">
    <location>
        <begin position="296"/>
        <end position="425"/>
    </location>
</feature>
<evidence type="ECO:0000256" key="3">
    <source>
        <dbReference type="ARBA" id="ARBA00038088"/>
    </source>
</evidence>
<dbReference type="EMBL" id="RSCK01000001">
    <property type="protein sequence ID" value="RUT14552.1"/>
    <property type="molecule type" value="Genomic_DNA"/>
</dbReference>
<dbReference type="AlphaFoldDB" id="A0AB37UTI1"/>
<dbReference type="SMART" id="SM00382">
    <property type="entry name" value="AAA"/>
    <property type="match status" value="1"/>
</dbReference>
<evidence type="ECO:0000256" key="4">
    <source>
        <dbReference type="ARBA" id="ARBA00040480"/>
    </source>
</evidence>
<dbReference type="Pfam" id="PF00004">
    <property type="entry name" value="AAA"/>
    <property type="match status" value="1"/>
</dbReference>
<dbReference type="GO" id="GO:0005524">
    <property type="term" value="F:ATP binding"/>
    <property type="evidence" value="ECO:0007669"/>
    <property type="project" value="UniProtKB-KW"/>
</dbReference>
<dbReference type="SUPFAM" id="SSF52540">
    <property type="entry name" value="P-loop containing nucleoside triphosphate hydrolases"/>
    <property type="match status" value="1"/>
</dbReference>
<keyword evidence="1" id="KW-0547">Nucleotide-binding</keyword>
<reference evidence="6 7" key="1">
    <citation type="journal article" date="2019" name="Genome Biol. Evol.">
        <title>Day and night: Metabolic profiles and evolutionary relationships of six axenic non-marine cyanobacteria.</title>
        <authorList>
            <person name="Will S.E."/>
            <person name="Henke P."/>
            <person name="Boedeker C."/>
            <person name="Huang S."/>
            <person name="Brinkmann H."/>
            <person name="Rohde M."/>
            <person name="Jarek M."/>
            <person name="Friedl T."/>
            <person name="Seufert S."/>
            <person name="Schumacher M."/>
            <person name="Overmann J."/>
            <person name="Neumann-Schaal M."/>
            <person name="Petersen J."/>
        </authorList>
    </citation>
    <scope>NUCLEOTIDE SEQUENCE [LARGE SCALE GENOMIC DNA]</scope>
    <source>
        <strain evidence="6 7">SAG 39.79</strain>
    </source>
</reference>
<organism evidence="6 7">
    <name type="scientific">Chroococcidiopsis cubana SAG 39.79</name>
    <dbReference type="NCBI Taxonomy" id="388085"/>
    <lineage>
        <taxon>Bacteria</taxon>
        <taxon>Bacillati</taxon>
        <taxon>Cyanobacteriota</taxon>
        <taxon>Cyanophyceae</taxon>
        <taxon>Chroococcidiopsidales</taxon>
        <taxon>Chroococcidiopsidaceae</taxon>
        <taxon>Chroococcidiopsis</taxon>
    </lineage>
</organism>
<dbReference type="PANTHER" id="PTHR42960:SF1">
    <property type="entry name" value="YCF46 PROTEIN"/>
    <property type="match status" value="1"/>
</dbReference>
<dbReference type="Gene3D" id="3.40.50.300">
    <property type="entry name" value="P-loop containing nucleotide triphosphate hydrolases"/>
    <property type="match status" value="1"/>
</dbReference>
<evidence type="ECO:0000256" key="2">
    <source>
        <dbReference type="ARBA" id="ARBA00022840"/>
    </source>
</evidence>
<accession>A0AB37UTI1</accession>
<gene>
    <name evidence="6" type="ORF">DSM107010_00980</name>
</gene>
<keyword evidence="7" id="KW-1185">Reference proteome</keyword>
<comment type="caution">
    <text evidence="6">The sequence shown here is derived from an EMBL/GenBank/DDBJ whole genome shotgun (WGS) entry which is preliminary data.</text>
</comment>
<dbReference type="Gene3D" id="1.10.8.60">
    <property type="match status" value="1"/>
</dbReference>
<dbReference type="InterPro" id="IPR052381">
    <property type="entry name" value="AAA_domain_protein"/>
</dbReference>
<evidence type="ECO:0000313" key="6">
    <source>
        <dbReference type="EMBL" id="RUT14552.1"/>
    </source>
</evidence>
<comment type="similarity">
    <text evidence="3">Belongs to the AAA ATPase family. Highly divergent.</text>
</comment>
<sequence>MQSNVFHALEEYILNNSPLVACESPFQERLRFFLSAAQICHKLGKNCYLWNLGESTVKKVSISIEGNLAIQDFNGYQPSITGQKQEKYLEIFYFWKTQLENAVLIVENIYPWLQSESVTKHTDFLLMSEWLKSSLLNLKLHNNKARKTLILLGDSASLSKDMVGEIPLISHELPEISEIVSVLRHSQILPVGLEEKDWSEIARAGLGLYASDIIRGLASFSKEFNLELTASAGEKIVKQATKQLLEYKIDLLNKLYNIEFVPPPKVKLGGLELMQEAFQKFKVLLSPAAKQYNLRVPKGIMFVGPPGTGKSHAAKVCAQIMGVPLVLVDWGNFRSEGDRAEVKLQKLLKLADRLNQIVVYFDDLDKGFAGDDDLSRRLAGQLLTWMQERTSDVVVIASVNRMEWLPPELTRAGRFDYIYKVDLPNNGERHAIFKLHAARFDCRFRNGGDPFTEAEWRRLLKATNRCVGAEIQTIVERAAATTFYEMLASGGIDENCQPQLELTVEALLSERKQMNPLAIREADRVESMRNKADIQGLPSSPIDDSIYANGNVEIFR</sequence>
<evidence type="ECO:0000313" key="7">
    <source>
        <dbReference type="Proteomes" id="UP000282574"/>
    </source>
</evidence>
<dbReference type="RefSeq" id="WP_106165829.1">
    <property type="nucleotide sequence ID" value="NZ_JAVKZF010000005.1"/>
</dbReference>
<evidence type="ECO:0000259" key="5">
    <source>
        <dbReference type="SMART" id="SM00382"/>
    </source>
</evidence>
<proteinExistence type="inferred from homology"/>
<keyword evidence="2" id="KW-0067">ATP-binding</keyword>
<dbReference type="InterPro" id="IPR027417">
    <property type="entry name" value="P-loop_NTPase"/>
</dbReference>
<evidence type="ECO:0000256" key="1">
    <source>
        <dbReference type="ARBA" id="ARBA00022741"/>
    </source>
</evidence>
<dbReference type="GO" id="GO:0016887">
    <property type="term" value="F:ATP hydrolysis activity"/>
    <property type="evidence" value="ECO:0007669"/>
    <property type="project" value="InterPro"/>
</dbReference>
<dbReference type="Proteomes" id="UP000282574">
    <property type="component" value="Unassembled WGS sequence"/>
</dbReference>
<dbReference type="InterPro" id="IPR003593">
    <property type="entry name" value="AAA+_ATPase"/>
</dbReference>
<dbReference type="PANTHER" id="PTHR42960">
    <property type="entry name" value="YCF46 PROTEIN"/>
    <property type="match status" value="1"/>
</dbReference>
<name>A0AB37UTI1_9CYAN</name>
<dbReference type="InterPro" id="IPR003959">
    <property type="entry name" value="ATPase_AAA_core"/>
</dbReference>